<dbReference type="Pfam" id="PF00672">
    <property type="entry name" value="HAMP"/>
    <property type="match status" value="1"/>
</dbReference>
<dbReference type="InterPro" id="IPR050351">
    <property type="entry name" value="BphY/WalK/GraS-like"/>
</dbReference>
<sequence length="449" mass="51366">MPDEGKMKIKTKLMLNVWISLLITVLIAISLSWSFLEVYRTNRNENLVNKIQKTAFERIVLRDDYLLNREERAGIQWHLKSEALLKLLETAAKSFSSAEDKLLLQEARKNFDATFASFSSIIERGKREARRAKSRLIFDEVGTRQIGQVFLKAYALMDIINRLQESTVREKTKAQNRALLLIIILFAGGGIAIIVNSTSLNRTVAKRLTALKQEVEIIGSGKLEYQIPVIGDDELTDLAKVMNETVAKLNQSYTSVNNLQMEISERKKLEEALKEQAQLLHISPLSITVHDESGVFMYANDQTFAMHGYTKEEFMSLNLHQLDVPESESLISERMKRIAEKGEALFEVCHIRKDGSSLPLEVYAKKADWFGRPALLSIAKDITDRKRAEAEIIKLNEELEQRIAQRTAELSTKTADLERINKVFVDRELRMRELKERVAELEAKITEIK</sequence>
<dbReference type="SUPFAM" id="SSF55785">
    <property type="entry name" value="PYP-like sensor domain (PAS domain)"/>
    <property type="match status" value="1"/>
</dbReference>
<feature type="coiled-coil region" evidence="6">
    <location>
        <begin position="378"/>
        <end position="444"/>
    </location>
</feature>
<evidence type="ECO:0000256" key="1">
    <source>
        <dbReference type="ARBA" id="ARBA00000085"/>
    </source>
</evidence>
<dbReference type="GO" id="GO:0007234">
    <property type="term" value="P:osmosensory signaling via phosphorelay pathway"/>
    <property type="evidence" value="ECO:0007669"/>
    <property type="project" value="TreeGrafter"/>
</dbReference>
<dbReference type="EMBL" id="LNQE01000838">
    <property type="protein sequence ID" value="KUG24659.1"/>
    <property type="molecule type" value="Genomic_DNA"/>
</dbReference>
<dbReference type="GO" id="GO:0004673">
    <property type="term" value="F:protein histidine kinase activity"/>
    <property type="evidence" value="ECO:0007669"/>
    <property type="project" value="UniProtKB-EC"/>
</dbReference>
<protein>
    <recommendedName>
        <fullName evidence="2">histidine kinase</fullName>
        <ecNumber evidence="2">2.7.13.3</ecNumber>
    </recommendedName>
</protein>
<dbReference type="PROSITE" id="PS50885">
    <property type="entry name" value="HAMP"/>
    <property type="match status" value="1"/>
</dbReference>
<dbReference type="CDD" id="cd00130">
    <property type="entry name" value="PAS"/>
    <property type="match status" value="1"/>
</dbReference>
<gene>
    <name evidence="11" type="ORF">ASZ90_005533</name>
</gene>
<feature type="domain" description="HAMP" evidence="10">
    <location>
        <begin position="202"/>
        <end position="254"/>
    </location>
</feature>
<dbReference type="NCBIfam" id="TIGR00229">
    <property type="entry name" value="sensory_box"/>
    <property type="match status" value="1"/>
</dbReference>
<evidence type="ECO:0000313" key="11">
    <source>
        <dbReference type="EMBL" id="KUG24659.1"/>
    </source>
</evidence>
<dbReference type="PANTHER" id="PTHR42878:SF15">
    <property type="entry name" value="BACTERIOPHYTOCHROME"/>
    <property type="match status" value="1"/>
</dbReference>
<evidence type="ECO:0000259" key="8">
    <source>
        <dbReference type="PROSITE" id="PS50112"/>
    </source>
</evidence>
<keyword evidence="7" id="KW-0812">Transmembrane</keyword>
<dbReference type="PROSITE" id="PS50112">
    <property type="entry name" value="PAS"/>
    <property type="match status" value="1"/>
</dbReference>
<dbReference type="PANTHER" id="PTHR42878">
    <property type="entry name" value="TWO-COMPONENT HISTIDINE KINASE"/>
    <property type="match status" value="1"/>
</dbReference>
<feature type="domain" description="PAC" evidence="9">
    <location>
        <begin position="344"/>
        <end position="394"/>
    </location>
</feature>
<proteinExistence type="predicted"/>
<dbReference type="AlphaFoldDB" id="A0A0W8FWM1"/>
<dbReference type="InterPro" id="IPR003660">
    <property type="entry name" value="HAMP_dom"/>
</dbReference>
<keyword evidence="4 11" id="KW-0418">Kinase</keyword>
<feature type="transmembrane region" description="Helical" evidence="7">
    <location>
        <begin position="178"/>
        <end position="195"/>
    </location>
</feature>
<dbReference type="SMART" id="SM00304">
    <property type="entry name" value="HAMP"/>
    <property type="match status" value="1"/>
</dbReference>
<dbReference type="InterPro" id="IPR000014">
    <property type="entry name" value="PAS"/>
</dbReference>
<evidence type="ECO:0000259" key="10">
    <source>
        <dbReference type="PROSITE" id="PS50885"/>
    </source>
</evidence>
<keyword evidence="6" id="KW-0175">Coiled coil</keyword>
<evidence type="ECO:0000259" key="9">
    <source>
        <dbReference type="PROSITE" id="PS50113"/>
    </source>
</evidence>
<dbReference type="CDD" id="cd06225">
    <property type="entry name" value="HAMP"/>
    <property type="match status" value="1"/>
</dbReference>
<dbReference type="PROSITE" id="PS50113">
    <property type="entry name" value="PAC"/>
    <property type="match status" value="1"/>
</dbReference>
<dbReference type="InterPro" id="IPR000700">
    <property type="entry name" value="PAS-assoc_C"/>
</dbReference>
<accession>A0A0W8FWM1</accession>
<feature type="transmembrane region" description="Helical" evidence="7">
    <location>
        <begin position="15"/>
        <end position="36"/>
    </location>
</feature>
<evidence type="ECO:0000256" key="4">
    <source>
        <dbReference type="ARBA" id="ARBA00022777"/>
    </source>
</evidence>
<keyword evidence="7" id="KW-1133">Transmembrane helix</keyword>
<dbReference type="GO" id="GO:0000156">
    <property type="term" value="F:phosphorelay response regulator activity"/>
    <property type="evidence" value="ECO:0007669"/>
    <property type="project" value="TreeGrafter"/>
</dbReference>
<evidence type="ECO:0000256" key="6">
    <source>
        <dbReference type="SAM" id="Coils"/>
    </source>
</evidence>
<dbReference type="Gene3D" id="6.10.340.10">
    <property type="match status" value="1"/>
</dbReference>
<keyword evidence="5 7" id="KW-0472">Membrane</keyword>
<reference evidence="11" key="1">
    <citation type="journal article" date="2015" name="Proc. Natl. Acad. Sci. U.S.A.">
        <title>Networks of energetic and metabolic interactions define dynamics in microbial communities.</title>
        <authorList>
            <person name="Embree M."/>
            <person name="Liu J.K."/>
            <person name="Al-Bassam M.M."/>
            <person name="Zengler K."/>
        </authorList>
    </citation>
    <scope>NUCLEOTIDE SEQUENCE</scope>
</reference>
<organism evidence="11">
    <name type="scientific">hydrocarbon metagenome</name>
    <dbReference type="NCBI Taxonomy" id="938273"/>
    <lineage>
        <taxon>unclassified sequences</taxon>
        <taxon>metagenomes</taxon>
        <taxon>ecological metagenomes</taxon>
    </lineage>
</organism>
<dbReference type="Pfam" id="PF13426">
    <property type="entry name" value="PAS_9"/>
    <property type="match status" value="1"/>
</dbReference>
<comment type="caution">
    <text evidence="11">The sequence shown here is derived from an EMBL/GenBank/DDBJ whole genome shotgun (WGS) entry which is preliminary data.</text>
</comment>
<evidence type="ECO:0000256" key="3">
    <source>
        <dbReference type="ARBA" id="ARBA00022679"/>
    </source>
</evidence>
<evidence type="ECO:0000256" key="5">
    <source>
        <dbReference type="ARBA" id="ARBA00023136"/>
    </source>
</evidence>
<dbReference type="GO" id="GO:0016020">
    <property type="term" value="C:membrane"/>
    <property type="evidence" value="ECO:0007669"/>
    <property type="project" value="UniProtKB-SubCell"/>
</dbReference>
<dbReference type="EC" id="2.7.13.3" evidence="2"/>
<comment type="catalytic activity">
    <reaction evidence="1">
        <text>ATP + protein L-histidine = ADP + protein N-phospho-L-histidine.</text>
        <dbReference type="EC" id="2.7.13.3"/>
    </reaction>
</comment>
<evidence type="ECO:0000256" key="7">
    <source>
        <dbReference type="SAM" id="Phobius"/>
    </source>
</evidence>
<dbReference type="GO" id="GO:0030295">
    <property type="term" value="F:protein kinase activator activity"/>
    <property type="evidence" value="ECO:0007669"/>
    <property type="project" value="TreeGrafter"/>
</dbReference>
<dbReference type="Gene3D" id="3.30.450.20">
    <property type="entry name" value="PAS domain"/>
    <property type="match status" value="1"/>
</dbReference>
<feature type="domain" description="PAS" evidence="8">
    <location>
        <begin position="272"/>
        <end position="342"/>
    </location>
</feature>
<name>A0A0W8FWM1_9ZZZZ</name>
<keyword evidence="3" id="KW-0808">Transferase</keyword>
<evidence type="ECO:0000256" key="2">
    <source>
        <dbReference type="ARBA" id="ARBA00012438"/>
    </source>
</evidence>
<dbReference type="InterPro" id="IPR035965">
    <property type="entry name" value="PAS-like_dom_sf"/>
</dbReference>